<protein>
    <recommendedName>
        <fullName evidence="4">LITAF domain-containing protein</fullName>
    </recommendedName>
</protein>
<evidence type="ECO:0008006" key="4">
    <source>
        <dbReference type="Google" id="ProtNLM"/>
    </source>
</evidence>
<evidence type="ECO:0000313" key="3">
    <source>
        <dbReference type="Proteomes" id="UP000410492"/>
    </source>
</evidence>
<dbReference type="OrthoDB" id="10449189at2759"/>
<accession>A0A653D956</accession>
<keyword evidence="1" id="KW-0732">Signal</keyword>
<name>A0A653D956_CALMS</name>
<evidence type="ECO:0000256" key="1">
    <source>
        <dbReference type="SAM" id="SignalP"/>
    </source>
</evidence>
<feature type="chain" id="PRO_5025027561" description="LITAF domain-containing protein" evidence="1">
    <location>
        <begin position="24"/>
        <end position="68"/>
    </location>
</feature>
<gene>
    <name evidence="2" type="ORF">CALMAC_LOCUS14945</name>
</gene>
<evidence type="ECO:0000313" key="2">
    <source>
        <dbReference type="EMBL" id="VEN55887.1"/>
    </source>
</evidence>
<organism evidence="2 3">
    <name type="scientific">Callosobruchus maculatus</name>
    <name type="common">Southern cowpea weevil</name>
    <name type="synonym">Pulse bruchid</name>
    <dbReference type="NCBI Taxonomy" id="64391"/>
    <lineage>
        <taxon>Eukaryota</taxon>
        <taxon>Metazoa</taxon>
        <taxon>Ecdysozoa</taxon>
        <taxon>Arthropoda</taxon>
        <taxon>Hexapoda</taxon>
        <taxon>Insecta</taxon>
        <taxon>Pterygota</taxon>
        <taxon>Neoptera</taxon>
        <taxon>Endopterygota</taxon>
        <taxon>Coleoptera</taxon>
        <taxon>Polyphaga</taxon>
        <taxon>Cucujiformia</taxon>
        <taxon>Chrysomeloidea</taxon>
        <taxon>Chrysomelidae</taxon>
        <taxon>Bruchinae</taxon>
        <taxon>Bruchini</taxon>
        <taxon>Callosobruchus</taxon>
    </lineage>
</organism>
<dbReference type="EMBL" id="CAACVG010010460">
    <property type="protein sequence ID" value="VEN55887.1"/>
    <property type="molecule type" value="Genomic_DNA"/>
</dbReference>
<dbReference type="AlphaFoldDB" id="A0A653D956"/>
<keyword evidence="3" id="KW-1185">Reference proteome</keyword>
<proteinExistence type="predicted"/>
<feature type="signal peptide" evidence="1">
    <location>
        <begin position="1"/>
        <end position="23"/>
    </location>
</feature>
<sequence>MREHTLFALFIHITHFSFRFLMAHNTGPSPSPTHSKLPDIWCQCCQPYIKHKTHILHAPFFKKKENKK</sequence>
<reference evidence="2 3" key="1">
    <citation type="submission" date="2019-01" db="EMBL/GenBank/DDBJ databases">
        <authorList>
            <person name="Sayadi A."/>
        </authorList>
    </citation>
    <scope>NUCLEOTIDE SEQUENCE [LARGE SCALE GENOMIC DNA]</scope>
</reference>
<dbReference type="Proteomes" id="UP000410492">
    <property type="component" value="Unassembled WGS sequence"/>
</dbReference>